<protein>
    <submittedName>
        <fullName evidence="4">Amino acid ABC transporter substrate-binding protein (PAAT family)</fullName>
    </submittedName>
</protein>
<name>A0A4R6RJ45_9HYPH</name>
<dbReference type="PANTHER" id="PTHR35936">
    <property type="entry name" value="MEMBRANE-BOUND LYTIC MUREIN TRANSGLYCOSYLASE F"/>
    <property type="match status" value="1"/>
</dbReference>
<comment type="caution">
    <text evidence="4">The sequence shown here is derived from an EMBL/GenBank/DDBJ whole genome shotgun (WGS) entry which is preliminary data.</text>
</comment>
<keyword evidence="1 2" id="KW-0732">Signal</keyword>
<dbReference type="PANTHER" id="PTHR35936:SF17">
    <property type="entry name" value="ARGININE-BINDING EXTRACELLULAR PROTEIN ARTP"/>
    <property type="match status" value="1"/>
</dbReference>
<dbReference type="SUPFAM" id="SSF53850">
    <property type="entry name" value="Periplasmic binding protein-like II"/>
    <property type="match status" value="1"/>
</dbReference>
<dbReference type="InterPro" id="IPR001638">
    <property type="entry name" value="Solute-binding_3/MltF_N"/>
</dbReference>
<proteinExistence type="predicted"/>
<feature type="signal peptide" evidence="2">
    <location>
        <begin position="1"/>
        <end position="25"/>
    </location>
</feature>
<evidence type="ECO:0000313" key="5">
    <source>
        <dbReference type="Proteomes" id="UP000294547"/>
    </source>
</evidence>
<evidence type="ECO:0000313" key="4">
    <source>
        <dbReference type="EMBL" id="TDP86470.1"/>
    </source>
</evidence>
<dbReference type="Gene3D" id="3.40.190.10">
    <property type="entry name" value="Periplasmic binding protein-like II"/>
    <property type="match status" value="2"/>
</dbReference>
<evidence type="ECO:0000256" key="1">
    <source>
        <dbReference type="ARBA" id="ARBA00022729"/>
    </source>
</evidence>
<sequence>MPLRPLAAAALAATAIVAAAPSAVADATATGELRVCSDPDNMPFSNLAGAGFENRIADLLAADLGLTVRYSWDAQYRGFLRRTLRENDCDVVIGLPYGFPGVKTTRPYYRSSYVFVTAPAHGAPPASFDDPALATARIGLPALGMEGAATPPAAAIAARGLSANVEGFRVWGGADDPDPQRRLVEAVASGTVDVAVVWGPVAGWYAEPFGSRIALTPILADPPAPELRFSYEIAVATRKSDGALRDRLQGALDRHRAEIRAVLDAYGVPDVDTRAHRDAS</sequence>
<accession>A0A4R6RJ45</accession>
<dbReference type="NCBIfam" id="TIGR03871">
    <property type="entry name" value="ABC_peri_MoxJ_2"/>
    <property type="match status" value="1"/>
</dbReference>
<keyword evidence="5" id="KW-1185">Reference proteome</keyword>
<feature type="chain" id="PRO_5020983857" evidence="2">
    <location>
        <begin position="26"/>
        <end position="280"/>
    </location>
</feature>
<organism evidence="4 5">
    <name type="scientific">Oharaeibacter diazotrophicus</name>
    <dbReference type="NCBI Taxonomy" id="1920512"/>
    <lineage>
        <taxon>Bacteria</taxon>
        <taxon>Pseudomonadati</taxon>
        <taxon>Pseudomonadota</taxon>
        <taxon>Alphaproteobacteria</taxon>
        <taxon>Hyphomicrobiales</taxon>
        <taxon>Pleomorphomonadaceae</taxon>
        <taxon>Oharaeibacter</taxon>
    </lineage>
</organism>
<dbReference type="InterPro" id="IPR022448">
    <property type="entry name" value="Quinoprotein_dehydrogenase"/>
</dbReference>
<dbReference type="RefSeq" id="WP_126537163.1">
    <property type="nucleotide sequence ID" value="NZ_BSPM01000008.1"/>
</dbReference>
<dbReference type="OrthoDB" id="176845at2"/>
<dbReference type="AlphaFoldDB" id="A0A4R6RJ45"/>
<evidence type="ECO:0000256" key="2">
    <source>
        <dbReference type="SAM" id="SignalP"/>
    </source>
</evidence>
<reference evidence="4 5" key="1">
    <citation type="submission" date="2019-03" db="EMBL/GenBank/DDBJ databases">
        <title>Genomic Encyclopedia of Type Strains, Phase IV (KMG-IV): sequencing the most valuable type-strain genomes for metagenomic binning, comparative biology and taxonomic classification.</title>
        <authorList>
            <person name="Goeker M."/>
        </authorList>
    </citation>
    <scope>NUCLEOTIDE SEQUENCE [LARGE SCALE GENOMIC DNA]</scope>
    <source>
        <strain evidence="4 5">DSM 102969</strain>
    </source>
</reference>
<dbReference type="Proteomes" id="UP000294547">
    <property type="component" value="Unassembled WGS sequence"/>
</dbReference>
<dbReference type="EMBL" id="SNXY01000006">
    <property type="protein sequence ID" value="TDP86470.1"/>
    <property type="molecule type" value="Genomic_DNA"/>
</dbReference>
<evidence type="ECO:0000259" key="3">
    <source>
        <dbReference type="SMART" id="SM00062"/>
    </source>
</evidence>
<feature type="domain" description="Solute-binding protein family 3/N-terminal" evidence="3">
    <location>
        <begin position="32"/>
        <end position="270"/>
    </location>
</feature>
<gene>
    <name evidence="4" type="ORF">EDD54_0345</name>
</gene>
<dbReference type="SMART" id="SM00062">
    <property type="entry name" value="PBPb"/>
    <property type="match status" value="1"/>
</dbReference>